<feature type="compositionally biased region" description="Low complexity" evidence="2">
    <location>
        <begin position="95"/>
        <end position="105"/>
    </location>
</feature>
<dbReference type="PROSITE" id="PS50005">
    <property type="entry name" value="TPR"/>
    <property type="match status" value="5"/>
</dbReference>
<evidence type="ECO:0000313" key="4">
    <source>
        <dbReference type="EMBL" id="PGH20428.1"/>
    </source>
</evidence>
<dbReference type="STRING" id="1447883.A0A2B7YHP1"/>
<feature type="repeat" description="TPR" evidence="1">
    <location>
        <begin position="259"/>
        <end position="292"/>
    </location>
</feature>
<feature type="repeat" description="TPR" evidence="1">
    <location>
        <begin position="528"/>
        <end position="561"/>
    </location>
</feature>
<dbReference type="PROSITE" id="PS50293">
    <property type="entry name" value="TPR_REGION"/>
    <property type="match status" value="1"/>
</dbReference>
<dbReference type="SMART" id="SM00028">
    <property type="entry name" value="TPR"/>
    <property type="match status" value="6"/>
</dbReference>
<feature type="compositionally biased region" description="Low complexity" evidence="2">
    <location>
        <begin position="200"/>
        <end position="217"/>
    </location>
</feature>
<keyword evidence="5" id="KW-1185">Reference proteome</keyword>
<dbReference type="Pfam" id="PF14559">
    <property type="entry name" value="TPR_19"/>
    <property type="match status" value="1"/>
</dbReference>
<dbReference type="SUPFAM" id="SSF48452">
    <property type="entry name" value="TPR-like"/>
    <property type="match status" value="2"/>
</dbReference>
<dbReference type="Pfam" id="PF00515">
    <property type="entry name" value="TPR_1"/>
    <property type="match status" value="2"/>
</dbReference>
<dbReference type="Gene3D" id="1.25.40.10">
    <property type="entry name" value="Tetratricopeptide repeat domain"/>
    <property type="match status" value="1"/>
</dbReference>
<dbReference type="Pfam" id="PF13181">
    <property type="entry name" value="TPR_8"/>
    <property type="match status" value="2"/>
</dbReference>
<dbReference type="InterPro" id="IPR011990">
    <property type="entry name" value="TPR-like_helical_dom_sf"/>
</dbReference>
<feature type="compositionally biased region" description="Pro residues" evidence="2">
    <location>
        <begin position="238"/>
        <end position="253"/>
    </location>
</feature>
<dbReference type="Pfam" id="PF00226">
    <property type="entry name" value="DnaJ"/>
    <property type="match status" value="1"/>
</dbReference>
<dbReference type="InterPro" id="IPR052758">
    <property type="entry name" value="SRC_co-chaperone"/>
</dbReference>
<dbReference type="OrthoDB" id="10250354at2759"/>
<dbReference type="EMBL" id="PDNA01000040">
    <property type="protein sequence ID" value="PGH20428.1"/>
    <property type="molecule type" value="Genomic_DNA"/>
</dbReference>
<sequence>MVLPKLFSKSPKSPDKKKKHKHTLSSSHSLLDDREFPATPVPASTGTPDSSSQENKNINQNRPFPPPPLDRSETDPTSYHRSHHNSLPHHRPHLSTSKSSSSPRTSPRKSPVKQSSKSRRDSDYGLSGGRPPSPTTPTSTASSPTKHHRDHRKSSSKTSRFSYDRDSHPLNLPPDELRRLSAMAAAREDSSMDIDPPASPAAFPTAAAAAPSANSAPTNHTAAPETNGVHSPDSERSPTPPPHAVSPTPPAPVTPVVDAEACKLAGNKFFKSGDYKRAIEEYTKAVEAQPSSSTYLSNRAAAYISANRYLEALQDAKAADELEPDNPKIMHRLARIYTNLGRPAEALSVYAKIQPPASAKDKAPAEVMLHHVTQAETALRQDKGGSMTGYCLDQAMRGLGNGVTQPRKWKLMRVEAYLKMGNVNALGDAQNIAMSLLRDNSQDPDALYLRGQLFYAQGEPEQAIKHFRLALSLDPDSTQTVKYLRMVQKLLRAKDDGNAAFKAGKFQEAINLYTKGLEIDPANKDINSKLLQNRAQAYINLSKFDQAIADCSKALELDPSYVKAKRVRAKAYGGAGNWEEAVRELKSISESHPGEKGIAKEIHNAEWELKKSQRKDYYKILGVDKDASDHEIKKAYRRMAIQHHPDKNRDAEKDDTLFKEIGEAYEILSDPQKRAAYDNGDDLIDPSDMFGGRGGGASFSHMGGMGGMGGGMGGMGGMGGQNIRIDPNILFNMMNGGGGGGFSTAGGHPFGNAGW</sequence>
<name>A0A2B7YHP1_POLH7</name>
<feature type="compositionally biased region" description="Basic residues" evidence="2">
    <location>
        <begin position="80"/>
        <end position="93"/>
    </location>
</feature>
<feature type="region of interest" description="Disordered" evidence="2">
    <location>
        <begin position="1"/>
        <end position="253"/>
    </location>
</feature>
<feature type="domain" description="J" evidence="3">
    <location>
        <begin position="616"/>
        <end position="681"/>
    </location>
</feature>
<keyword evidence="1" id="KW-0802">TPR repeat</keyword>
<dbReference type="PRINTS" id="PR00625">
    <property type="entry name" value="JDOMAIN"/>
</dbReference>
<dbReference type="InterPro" id="IPR019734">
    <property type="entry name" value="TPR_rpt"/>
</dbReference>
<comment type="caution">
    <text evidence="4">The sequence shown here is derived from an EMBL/GenBank/DDBJ whole genome shotgun (WGS) entry which is preliminary data.</text>
</comment>
<dbReference type="InterPro" id="IPR036869">
    <property type="entry name" value="J_dom_sf"/>
</dbReference>
<dbReference type="InterPro" id="IPR018253">
    <property type="entry name" value="DnaJ_domain_CS"/>
</dbReference>
<accession>A0A2B7YHP1</accession>
<evidence type="ECO:0000313" key="5">
    <source>
        <dbReference type="Proteomes" id="UP000224634"/>
    </source>
</evidence>
<feature type="compositionally biased region" description="Polar residues" evidence="2">
    <location>
        <begin position="42"/>
        <end position="62"/>
    </location>
</feature>
<dbReference type="PROSITE" id="PS50076">
    <property type="entry name" value="DNAJ_2"/>
    <property type="match status" value="1"/>
</dbReference>
<dbReference type="InterPro" id="IPR001623">
    <property type="entry name" value="DnaJ_domain"/>
</dbReference>
<reference evidence="4 5" key="1">
    <citation type="submission" date="2017-10" db="EMBL/GenBank/DDBJ databases">
        <title>Comparative genomics in systemic dimorphic fungi from Ajellomycetaceae.</title>
        <authorList>
            <person name="Munoz J.F."/>
            <person name="Mcewen J.G."/>
            <person name="Clay O.K."/>
            <person name="Cuomo C.A."/>
        </authorList>
    </citation>
    <scope>NUCLEOTIDE SEQUENCE [LARGE SCALE GENOMIC DNA]</scope>
    <source>
        <strain evidence="4 5">UAMH7299</strain>
    </source>
</reference>
<feature type="compositionally biased region" description="Basic residues" evidence="2">
    <location>
        <begin position="145"/>
        <end position="155"/>
    </location>
</feature>
<evidence type="ECO:0000259" key="3">
    <source>
        <dbReference type="PROSITE" id="PS50076"/>
    </source>
</evidence>
<dbReference type="AlphaFoldDB" id="A0A2B7YHP1"/>
<dbReference type="SMART" id="SM00271">
    <property type="entry name" value="DnaJ"/>
    <property type="match status" value="1"/>
</dbReference>
<evidence type="ECO:0000256" key="2">
    <source>
        <dbReference type="SAM" id="MobiDB-lite"/>
    </source>
</evidence>
<feature type="repeat" description="TPR" evidence="1">
    <location>
        <begin position="490"/>
        <end position="523"/>
    </location>
</feature>
<dbReference type="CDD" id="cd06257">
    <property type="entry name" value="DnaJ"/>
    <property type="match status" value="1"/>
</dbReference>
<feature type="repeat" description="TPR" evidence="1">
    <location>
        <begin position="444"/>
        <end position="477"/>
    </location>
</feature>
<protein>
    <recommendedName>
        <fullName evidence="3">J domain-containing protein</fullName>
    </recommendedName>
</protein>
<evidence type="ECO:0000256" key="1">
    <source>
        <dbReference type="PROSITE-ProRule" id="PRU00339"/>
    </source>
</evidence>
<dbReference type="Proteomes" id="UP000224634">
    <property type="component" value="Unassembled WGS sequence"/>
</dbReference>
<gene>
    <name evidence="4" type="ORF">AJ80_03573</name>
</gene>
<feature type="repeat" description="TPR" evidence="1">
    <location>
        <begin position="293"/>
        <end position="326"/>
    </location>
</feature>
<dbReference type="Gene3D" id="1.10.287.110">
    <property type="entry name" value="DnaJ domain"/>
    <property type="match status" value="1"/>
</dbReference>
<proteinExistence type="predicted"/>
<feature type="compositionally biased region" description="Low complexity" evidence="2">
    <location>
        <begin position="1"/>
        <end position="11"/>
    </location>
</feature>
<dbReference type="PANTHER" id="PTHR44200">
    <property type="entry name" value="DNAJ HOMOLOG SUBFAMILY C MEMBER 7"/>
    <property type="match status" value="1"/>
</dbReference>
<dbReference type="PANTHER" id="PTHR44200:SF1">
    <property type="entry name" value="DNAJ HOMOLOG SUBFAMILY C MEMBER 7"/>
    <property type="match status" value="1"/>
</dbReference>
<dbReference type="SUPFAM" id="SSF46565">
    <property type="entry name" value="Chaperone J-domain"/>
    <property type="match status" value="1"/>
</dbReference>
<organism evidence="4 5">
    <name type="scientific">Polytolypa hystricis (strain UAMH7299)</name>
    <dbReference type="NCBI Taxonomy" id="1447883"/>
    <lineage>
        <taxon>Eukaryota</taxon>
        <taxon>Fungi</taxon>
        <taxon>Dikarya</taxon>
        <taxon>Ascomycota</taxon>
        <taxon>Pezizomycotina</taxon>
        <taxon>Eurotiomycetes</taxon>
        <taxon>Eurotiomycetidae</taxon>
        <taxon>Onygenales</taxon>
        <taxon>Onygenales incertae sedis</taxon>
        <taxon>Polytolypa</taxon>
    </lineage>
</organism>
<dbReference type="PROSITE" id="PS00636">
    <property type="entry name" value="DNAJ_1"/>
    <property type="match status" value="1"/>
</dbReference>